<dbReference type="InterPro" id="IPR036388">
    <property type="entry name" value="WH-like_DNA-bd_sf"/>
</dbReference>
<dbReference type="InterPro" id="IPR000232">
    <property type="entry name" value="HSF_DNA-bd"/>
</dbReference>
<comment type="similarity">
    <text evidence="6">Belongs to the HSF family.</text>
</comment>
<gene>
    <name evidence="9" type="ORF">THAOC_31053</name>
</gene>
<keyword evidence="2" id="KW-0805">Transcription regulation</keyword>
<keyword evidence="10" id="KW-1185">Reference proteome</keyword>
<protein>
    <recommendedName>
        <fullName evidence="8">HSF-type DNA-binding domain-containing protein</fullName>
    </recommendedName>
</protein>
<evidence type="ECO:0000256" key="4">
    <source>
        <dbReference type="ARBA" id="ARBA00023163"/>
    </source>
</evidence>
<keyword evidence="3" id="KW-0238">DNA-binding</keyword>
<dbReference type="PANTHER" id="PTHR10015:SF206">
    <property type="entry name" value="HSF-TYPE DNA-BINDING DOMAIN-CONTAINING PROTEIN"/>
    <property type="match status" value="1"/>
</dbReference>
<evidence type="ECO:0000256" key="6">
    <source>
        <dbReference type="RuleBase" id="RU004020"/>
    </source>
</evidence>
<sequence length="393" mass="43864">MAVKRNQATVIRKDEVPVFLRKTWELINQCNETCPEIACWSADGRSFLVKDQEAFASSIIPRYFRHNKFSSFVRQLNFYGFKKQKSEVVNDANGWSSFRHDDFRLGREDLLGTIRKANQIDAVDREEVEKLRDEVGYLRKEMGRMAAVLEQMSQHIIGGRGMHVPGGPPTKRMKIEPDCVGSSAPPLPNMNENNYDTRCENDLLEPNVIDHDQLMDDSLFMPPEKGMQKCTSADFIESMLDLDAIDEPHFRDHDDAAALPPLLHSGKFLPEEVNSSMPQPKHGHEVSISNSVSNSSNELDPALATKLNNAVAKLPESLQAAFVERIVERIASPNEYKKHVDAVSVLADAAAIEAQNSQKGRANTESGTDPDEPRLAAAALGAYLAKYRSANET</sequence>
<keyword evidence="5" id="KW-0539">Nucleus</keyword>
<reference evidence="9 10" key="1">
    <citation type="journal article" date="2012" name="Genome Biol.">
        <title>Genome and low-iron response of an oceanic diatom adapted to chronic iron limitation.</title>
        <authorList>
            <person name="Lommer M."/>
            <person name="Specht M."/>
            <person name="Roy A.S."/>
            <person name="Kraemer L."/>
            <person name="Andreson R."/>
            <person name="Gutowska M.A."/>
            <person name="Wolf J."/>
            <person name="Bergner S.V."/>
            <person name="Schilhabel M.B."/>
            <person name="Klostermeier U.C."/>
            <person name="Beiko R.G."/>
            <person name="Rosenstiel P."/>
            <person name="Hippler M."/>
            <person name="Laroche J."/>
        </authorList>
    </citation>
    <scope>NUCLEOTIDE SEQUENCE [LARGE SCALE GENOMIC DNA]</scope>
    <source>
        <strain evidence="9 10">CCMP1005</strain>
    </source>
</reference>
<organism evidence="9 10">
    <name type="scientific">Thalassiosira oceanica</name>
    <name type="common">Marine diatom</name>
    <dbReference type="NCBI Taxonomy" id="159749"/>
    <lineage>
        <taxon>Eukaryota</taxon>
        <taxon>Sar</taxon>
        <taxon>Stramenopiles</taxon>
        <taxon>Ochrophyta</taxon>
        <taxon>Bacillariophyta</taxon>
        <taxon>Coscinodiscophyceae</taxon>
        <taxon>Thalassiosirophycidae</taxon>
        <taxon>Thalassiosirales</taxon>
        <taxon>Thalassiosiraceae</taxon>
        <taxon>Thalassiosira</taxon>
    </lineage>
</organism>
<dbReference type="SMART" id="SM00415">
    <property type="entry name" value="HSF"/>
    <property type="match status" value="1"/>
</dbReference>
<dbReference type="FunFam" id="1.10.10.10:FF:000027">
    <property type="entry name" value="Heat shock transcription factor 1"/>
    <property type="match status" value="1"/>
</dbReference>
<feature type="compositionally biased region" description="Polar residues" evidence="7">
    <location>
        <begin position="355"/>
        <end position="367"/>
    </location>
</feature>
<dbReference type="PANTHER" id="PTHR10015">
    <property type="entry name" value="HEAT SHOCK TRANSCRIPTION FACTOR"/>
    <property type="match status" value="1"/>
</dbReference>
<dbReference type="EMBL" id="AGNL01044260">
    <property type="protein sequence ID" value="EJK50015.1"/>
    <property type="molecule type" value="Genomic_DNA"/>
</dbReference>
<comment type="subcellular location">
    <subcellularLocation>
        <location evidence="1">Nucleus</location>
    </subcellularLocation>
</comment>
<evidence type="ECO:0000313" key="10">
    <source>
        <dbReference type="Proteomes" id="UP000266841"/>
    </source>
</evidence>
<dbReference type="OrthoDB" id="46489at2759"/>
<evidence type="ECO:0000313" key="9">
    <source>
        <dbReference type="EMBL" id="EJK50015.1"/>
    </source>
</evidence>
<dbReference type="PRINTS" id="PR00056">
    <property type="entry name" value="HSFDOMAIN"/>
</dbReference>
<feature type="domain" description="HSF-type DNA-binding" evidence="8">
    <location>
        <begin position="15"/>
        <end position="117"/>
    </location>
</feature>
<dbReference type="Pfam" id="PF00447">
    <property type="entry name" value="HSF_DNA-bind"/>
    <property type="match status" value="1"/>
</dbReference>
<evidence type="ECO:0000256" key="3">
    <source>
        <dbReference type="ARBA" id="ARBA00023125"/>
    </source>
</evidence>
<evidence type="ECO:0000256" key="1">
    <source>
        <dbReference type="ARBA" id="ARBA00004123"/>
    </source>
</evidence>
<dbReference type="Proteomes" id="UP000266841">
    <property type="component" value="Unassembled WGS sequence"/>
</dbReference>
<dbReference type="Gene3D" id="1.10.10.10">
    <property type="entry name" value="Winged helix-like DNA-binding domain superfamily/Winged helix DNA-binding domain"/>
    <property type="match status" value="1"/>
</dbReference>
<dbReference type="OMA" id="MEASSHV"/>
<dbReference type="SUPFAM" id="SSF46785">
    <property type="entry name" value="Winged helix' DNA-binding domain"/>
    <property type="match status" value="1"/>
</dbReference>
<accession>K0RA31</accession>
<dbReference type="AlphaFoldDB" id="K0RA31"/>
<dbReference type="GO" id="GO:0005634">
    <property type="term" value="C:nucleus"/>
    <property type="evidence" value="ECO:0007669"/>
    <property type="project" value="UniProtKB-SubCell"/>
</dbReference>
<evidence type="ECO:0000256" key="2">
    <source>
        <dbReference type="ARBA" id="ARBA00023015"/>
    </source>
</evidence>
<dbReference type="GO" id="GO:0003700">
    <property type="term" value="F:DNA-binding transcription factor activity"/>
    <property type="evidence" value="ECO:0007669"/>
    <property type="project" value="InterPro"/>
</dbReference>
<comment type="caution">
    <text evidence="9">The sequence shown here is derived from an EMBL/GenBank/DDBJ whole genome shotgun (WGS) entry which is preliminary data.</text>
</comment>
<proteinExistence type="inferred from homology"/>
<name>K0RA31_THAOC</name>
<feature type="region of interest" description="Disordered" evidence="7">
    <location>
        <begin position="355"/>
        <end position="374"/>
    </location>
</feature>
<keyword evidence="4" id="KW-0804">Transcription</keyword>
<dbReference type="GO" id="GO:0043565">
    <property type="term" value="F:sequence-specific DNA binding"/>
    <property type="evidence" value="ECO:0007669"/>
    <property type="project" value="InterPro"/>
</dbReference>
<feature type="region of interest" description="Disordered" evidence="7">
    <location>
        <begin position="273"/>
        <end position="298"/>
    </location>
</feature>
<evidence type="ECO:0000256" key="5">
    <source>
        <dbReference type="ARBA" id="ARBA00023242"/>
    </source>
</evidence>
<dbReference type="eggNOG" id="KOG0627">
    <property type="taxonomic scope" value="Eukaryota"/>
</dbReference>
<evidence type="ECO:0000259" key="8">
    <source>
        <dbReference type="SMART" id="SM00415"/>
    </source>
</evidence>
<feature type="compositionally biased region" description="Low complexity" evidence="7">
    <location>
        <begin position="286"/>
        <end position="297"/>
    </location>
</feature>
<dbReference type="InterPro" id="IPR036390">
    <property type="entry name" value="WH_DNA-bd_sf"/>
</dbReference>
<evidence type="ECO:0000256" key="7">
    <source>
        <dbReference type="SAM" id="MobiDB-lite"/>
    </source>
</evidence>